<dbReference type="GO" id="GO:0008643">
    <property type="term" value="P:carbohydrate transport"/>
    <property type="evidence" value="ECO:0007669"/>
    <property type="project" value="InterPro"/>
</dbReference>
<dbReference type="PANTHER" id="PTHR37944:SF1">
    <property type="entry name" value="PORIN B"/>
    <property type="match status" value="1"/>
</dbReference>
<protein>
    <submittedName>
        <fullName evidence="4">Porin B</fullName>
    </submittedName>
</protein>
<evidence type="ECO:0000256" key="1">
    <source>
        <dbReference type="ARBA" id="ARBA00008769"/>
    </source>
</evidence>
<sequence length="497" mass="52683">MSPPGSPLVLSLSLAMAYMIGSGKAPALAQTGPELGMAPAPAAERPTLSTPPVQRRLSGSGRPALDGARPPLARPSTAAGVDTAPAGSLDTQSAAPQWGVLGSFGGVRDDLYRAGIRMDGSFDYQTSTNLQGGPYQSLRGAGQLAVRSAVDMDRLAGLAGGTFNVALTYRFGRGLTADQQFGVLQQTEEVFGRGRIPRLTQLSYTQRFGEFLDLKFGRLPVSSDFAGFACEFQNLTFCGNQPGNLVGNYWYNWPISQYAARLRLGNTSTGYLMAGIYQVNPRDLRDGFNFDPSGAVGALAIVEAAAFPTLPPFSYPGSYTVGAWYQTGGGPDLFLNRDGLPLAVAGGVPIANRERSGLYGVAVQELYRPDPANPLSSLTAFVRVTMANSSTSFIDRQETIGLVYKGFWAERPFDWIGIGIGQSHASQGLGQSVQVANLLDGGVRPIPGYERALEVFYSLALSSDVVVRPNIQLINRPGGVGGRTDIVVFGVKSGVTF</sequence>
<feature type="chain" id="PRO_5041487529" evidence="2">
    <location>
        <begin position="30"/>
        <end position="497"/>
    </location>
</feature>
<dbReference type="EMBL" id="BPQM01000051">
    <property type="protein sequence ID" value="GJD79027.1"/>
    <property type="molecule type" value="Genomic_DNA"/>
</dbReference>
<reference evidence="4" key="2">
    <citation type="submission" date="2021-08" db="EMBL/GenBank/DDBJ databases">
        <authorList>
            <person name="Tani A."/>
            <person name="Ola A."/>
            <person name="Ogura Y."/>
            <person name="Katsura K."/>
            <person name="Hayashi T."/>
        </authorList>
    </citation>
    <scope>NUCLEOTIDE SEQUENCE</scope>
    <source>
        <strain evidence="4">NBRC 103626</strain>
    </source>
</reference>
<evidence type="ECO:0000256" key="2">
    <source>
        <dbReference type="RuleBase" id="RU363072"/>
    </source>
</evidence>
<dbReference type="GO" id="GO:0015288">
    <property type="term" value="F:porin activity"/>
    <property type="evidence" value="ECO:0007669"/>
    <property type="project" value="InterPro"/>
</dbReference>
<dbReference type="InterPro" id="IPR052932">
    <property type="entry name" value="OprB_Porin"/>
</dbReference>
<dbReference type="PANTHER" id="PTHR37944">
    <property type="entry name" value="PORIN B"/>
    <property type="match status" value="1"/>
</dbReference>
<evidence type="ECO:0000256" key="3">
    <source>
        <dbReference type="SAM" id="MobiDB-lite"/>
    </source>
</evidence>
<feature type="region of interest" description="Disordered" evidence="3">
    <location>
        <begin position="31"/>
        <end position="92"/>
    </location>
</feature>
<dbReference type="InterPro" id="IPR007049">
    <property type="entry name" value="Carb-sel_porin_OprB"/>
</dbReference>
<dbReference type="Pfam" id="PF04966">
    <property type="entry name" value="OprB"/>
    <property type="match status" value="1"/>
</dbReference>
<proteinExistence type="inferred from homology"/>
<gene>
    <name evidence="4" type="primary">oprB</name>
    <name evidence="4" type="ORF">NBEOAGPD_2247</name>
</gene>
<dbReference type="AlphaFoldDB" id="A0AA37HQB9"/>
<feature type="signal peptide" evidence="2">
    <location>
        <begin position="1"/>
        <end position="29"/>
    </location>
</feature>
<dbReference type="GO" id="GO:0016020">
    <property type="term" value="C:membrane"/>
    <property type="evidence" value="ECO:0007669"/>
    <property type="project" value="InterPro"/>
</dbReference>
<dbReference type="InterPro" id="IPR038673">
    <property type="entry name" value="OprB_sf"/>
</dbReference>
<accession>A0AA37HQB9</accession>
<name>A0AA37HQB9_9HYPH</name>
<comment type="caution">
    <text evidence="4">The sequence shown here is derived from an EMBL/GenBank/DDBJ whole genome shotgun (WGS) entry which is preliminary data.</text>
</comment>
<keyword evidence="5" id="KW-1185">Reference proteome</keyword>
<reference evidence="4" key="1">
    <citation type="journal article" date="2016" name="Front. Microbiol.">
        <title>Genome Sequence of the Piezophilic, Mesophilic Sulfate-Reducing Bacterium Desulfovibrio indicus J2T.</title>
        <authorList>
            <person name="Cao J."/>
            <person name="Maignien L."/>
            <person name="Shao Z."/>
            <person name="Alain K."/>
            <person name="Jebbar M."/>
        </authorList>
    </citation>
    <scope>NUCLEOTIDE SEQUENCE</scope>
    <source>
        <strain evidence="4">NBRC 103626</strain>
    </source>
</reference>
<evidence type="ECO:0000313" key="4">
    <source>
        <dbReference type="EMBL" id="GJD79027.1"/>
    </source>
</evidence>
<comment type="similarity">
    <text evidence="1 2">Belongs to the OprB family.</text>
</comment>
<evidence type="ECO:0000313" key="5">
    <source>
        <dbReference type="Proteomes" id="UP001055108"/>
    </source>
</evidence>
<dbReference type="Gene3D" id="2.40.160.180">
    <property type="entry name" value="Carbohydrate-selective porin OprB"/>
    <property type="match status" value="1"/>
</dbReference>
<keyword evidence="2" id="KW-0732">Signal</keyword>
<organism evidence="4 5">
    <name type="scientific">Methylobacterium gregans</name>
    <dbReference type="NCBI Taxonomy" id="374424"/>
    <lineage>
        <taxon>Bacteria</taxon>
        <taxon>Pseudomonadati</taxon>
        <taxon>Pseudomonadota</taxon>
        <taxon>Alphaproteobacteria</taxon>
        <taxon>Hyphomicrobiales</taxon>
        <taxon>Methylobacteriaceae</taxon>
        <taxon>Methylobacterium</taxon>
    </lineage>
</organism>
<dbReference type="Proteomes" id="UP001055108">
    <property type="component" value="Unassembled WGS sequence"/>
</dbReference>